<gene>
    <name evidence="1" type="ORF">RDI58_012167</name>
</gene>
<dbReference type="GO" id="GO:0045271">
    <property type="term" value="C:respiratory chain complex I"/>
    <property type="evidence" value="ECO:0007669"/>
    <property type="project" value="InterPro"/>
</dbReference>
<evidence type="ECO:0000313" key="1">
    <source>
        <dbReference type="EMBL" id="KAK6793086.1"/>
    </source>
</evidence>
<dbReference type="InterPro" id="IPR044980">
    <property type="entry name" value="NDUFB2_plant/fungi"/>
</dbReference>
<dbReference type="PANTHER" id="PTHR36987">
    <property type="entry name" value="NADH DEHYDROGENASE [UBIQUINONE] 1 BETA SUBCOMPLEX SUBUNIT 2-LIKE"/>
    <property type="match status" value="1"/>
</dbReference>
<dbReference type="EMBL" id="JBANQN010000004">
    <property type="protein sequence ID" value="KAK6793086.1"/>
    <property type="molecule type" value="Genomic_DNA"/>
</dbReference>
<reference evidence="1 2" key="1">
    <citation type="submission" date="2024-02" db="EMBL/GenBank/DDBJ databases">
        <title>de novo genome assembly of Solanum bulbocastanum strain 11H21.</title>
        <authorList>
            <person name="Hosaka A.J."/>
        </authorList>
    </citation>
    <scope>NUCLEOTIDE SEQUENCE [LARGE SCALE GENOMIC DNA]</scope>
    <source>
        <tissue evidence="1">Young leaves</tissue>
    </source>
</reference>
<evidence type="ECO:0000313" key="2">
    <source>
        <dbReference type="Proteomes" id="UP001371456"/>
    </source>
</evidence>
<dbReference type="GO" id="GO:0005743">
    <property type="term" value="C:mitochondrial inner membrane"/>
    <property type="evidence" value="ECO:0007669"/>
    <property type="project" value="InterPro"/>
</dbReference>
<sequence length="82" mass="8728">MGGGDGHGMTFKGITVHQPKRWHSVTGKGLCAVMWFWILYRAKKDGPVVLVSLNIVSAGGIPGKAMAMVMTIRYAVEAVAGL</sequence>
<dbReference type="AlphaFoldDB" id="A0AAN8TZG6"/>
<accession>A0AAN8TZG6</accession>
<dbReference type="Proteomes" id="UP001371456">
    <property type="component" value="Unassembled WGS sequence"/>
</dbReference>
<name>A0AAN8TZG6_SOLBU</name>
<dbReference type="PANTHER" id="PTHR36987:SF1">
    <property type="entry name" value="NADH DEHYDROGENASE [UBIQUINONE] 1 BETA SUBCOMPLEX SUBUNIT 2"/>
    <property type="match status" value="1"/>
</dbReference>
<organism evidence="1 2">
    <name type="scientific">Solanum bulbocastanum</name>
    <name type="common">Wild potato</name>
    <dbReference type="NCBI Taxonomy" id="147425"/>
    <lineage>
        <taxon>Eukaryota</taxon>
        <taxon>Viridiplantae</taxon>
        <taxon>Streptophyta</taxon>
        <taxon>Embryophyta</taxon>
        <taxon>Tracheophyta</taxon>
        <taxon>Spermatophyta</taxon>
        <taxon>Magnoliopsida</taxon>
        <taxon>eudicotyledons</taxon>
        <taxon>Gunneridae</taxon>
        <taxon>Pentapetalae</taxon>
        <taxon>asterids</taxon>
        <taxon>lamiids</taxon>
        <taxon>Solanales</taxon>
        <taxon>Solanaceae</taxon>
        <taxon>Solanoideae</taxon>
        <taxon>Solaneae</taxon>
        <taxon>Solanum</taxon>
    </lineage>
</organism>
<comment type="caution">
    <text evidence="1">The sequence shown here is derived from an EMBL/GenBank/DDBJ whole genome shotgun (WGS) entry which is preliminary data.</text>
</comment>
<proteinExistence type="predicted"/>
<protein>
    <submittedName>
        <fullName evidence="1">Uncharacterized protein</fullName>
    </submittedName>
</protein>
<keyword evidence="2" id="KW-1185">Reference proteome</keyword>